<dbReference type="InterPro" id="IPR025668">
    <property type="entry name" value="Tnp_DDE_dom"/>
</dbReference>
<reference evidence="2 3" key="1">
    <citation type="submission" date="2018-12" db="EMBL/GenBank/DDBJ databases">
        <title>Hymenobacter gummosus sp. nov., isolated from a spring.</title>
        <authorList>
            <person name="Nie L."/>
        </authorList>
    </citation>
    <scope>NUCLEOTIDE SEQUENCE [LARGE SCALE GENOMIC DNA]</scope>
    <source>
        <strain evidence="2 3">KCTC 52166</strain>
    </source>
</reference>
<feature type="domain" description="Transposase DDE" evidence="1">
    <location>
        <begin position="105"/>
        <end position="243"/>
    </location>
</feature>
<protein>
    <submittedName>
        <fullName evidence="2">IS982 family transposase</fullName>
    </submittedName>
</protein>
<evidence type="ECO:0000259" key="1">
    <source>
        <dbReference type="Pfam" id="PF13612"/>
    </source>
</evidence>
<dbReference type="RefSeq" id="WP_126696466.1">
    <property type="nucleotide sequence ID" value="NZ_RXOF01000029.1"/>
</dbReference>
<name>A0A431TU93_9BACT</name>
<dbReference type="Proteomes" id="UP000282184">
    <property type="component" value="Unassembled WGS sequence"/>
</dbReference>
<dbReference type="AlphaFoldDB" id="A0A431TU93"/>
<organism evidence="2 3">
    <name type="scientific">Hymenobacter gummosus</name>
    <dbReference type="NCBI Taxonomy" id="1776032"/>
    <lineage>
        <taxon>Bacteria</taxon>
        <taxon>Pseudomonadati</taxon>
        <taxon>Bacteroidota</taxon>
        <taxon>Cytophagia</taxon>
        <taxon>Cytophagales</taxon>
        <taxon>Hymenobacteraceae</taxon>
        <taxon>Hymenobacter</taxon>
    </lineage>
</organism>
<gene>
    <name evidence="2" type="ORF">EJV47_27695</name>
</gene>
<evidence type="ECO:0000313" key="2">
    <source>
        <dbReference type="EMBL" id="RTQ44560.1"/>
    </source>
</evidence>
<dbReference type="Pfam" id="PF13612">
    <property type="entry name" value="DDE_Tnp_1_3"/>
    <property type="match status" value="1"/>
</dbReference>
<keyword evidence="3" id="KW-1185">Reference proteome</keyword>
<accession>A0A431TU93</accession>
<comment type="caution">
    <text evidence="2">The sequence shown here is derived from an EMBL/GenBank/DDBJ whole genome shotgun (WGS) entry which is preliminary data.</text>
</comment>
<sequence length="277" mass="31242">MTEQTVAMYCFIDDLLAFVRPAWAPAEDAQRHLSDAEVLTTALVAARYFGGNYAQAQRYMQGHWGQRPLHKSNFSRHLHRLREVLDELFARFGQLLQHLNTQARYVLDSFPVAACHNTRIERGKLLTGSAYRGRCASKRSWFYGVKVQVLATADGLPVAYHVHPGSEADVTGLRQLELDLPEGSVLYTDAGYTDYAHEDIFEEASGCQQHTARRKNSKRPHAPARAFLIQHFRHGIETCFSGLTERFPKKIHATTAAGFALKIGLFVFVHAIDRFGL</sequence>
<dbReference type="NCBIfam" id="NF033520">
    <property type="entry name" value="transpos_IS982"/>
    <property type="match status" value="1"/>
</dbReference>
<dbReference type="EMBL" id="RXOF01000029">
    <property type="protein sequence ID" value="RTQ44560.1"/>
    <property type="molecule type" value="Genomic_DNA"/>
</dbReference>
<proteinExistence type="predicted"/>
<evidence type="ECO:0000313" key="3">
    <source>
        <dbReference type="Proteomes" id="UP000282184"/>
    </source>
</evidence>
<dbReference type="OrthoDB" id="706456at2"/>